<dbReference type="Gene3D" id="1.25.40.10">
    <property type="entry name" value="Tetratricopeptide repeat domain"/>
    <property type="match status" value="1"/>
</dbReference>
<evidence type="ECO:0000256" key="1">
    <source>
        <dbReference type="SAM" id="SignalP"/>
    </source>
</evidence>
<evidence type="ECO:0008006" key="4">
    <source>
        <dbReference type="Google" id="ProtNLM"/>
    </source>
</evidence>
<dbReference type="EMBL" id="MXAV01000015">
    <property type="protein sequence ID" value="PKY11381.1"/>
    <property type="molecule type" value="Genomic_DNA"/>
</dbReference>
<protein>
    <recommendedName>
        <fullName evidence="4">Sel1 repeat family protein</fullName>
    </recommendedName>
</protein>
<gene>
    <name evidence="2" type="ORF">B1757_04755</name>
</gene>
<dbReference type="InterPro" id="IPR050767">
    <property type="entry name" value="Sel1_AlgK"/>
</dbReference>
<comment type="caution">
    <text evidence="2">The sequence shown here is derived from an EMBL/GenBank/DDBJ whole genome shotgun (WGS) entry which is preliminary data.</text>
</comment>
<sequence length="133" mass="14799">MYQKHIGAFMFCLAGIPSVATAGQLHASVVPQYPIHVLEMPKSVAGMSLVEIEKWAHLGDPAAENALGVDYLHGRGVRENWKKADIWFRKSAHAGNANGAFLLAFAYNFGEGVPMNTRKAVYWWQQSAKDRRK</sequence>
<dbReference type="SMART" id="SM00671">
    <property type="entry name" value="SEL1"/>
    <property type="match status" value="2"/>
</dbReference>
<dbReference type="PANTHER" id="PTHR11102">
    <property type="entry name" value="SEL-1-LIKE PROTEIN"/>
    <property type="match status" value="1"/>
</dbReference>
<dbReference type="SUPFAM" id="SSF81901">
    <property type="entry name" value="HCP-like"/>
    <property type="match status" value="1"/>
</dbReference>
<feature type="signal peptide" evidence="1">
    <location>
        <begin position="1"/>
        <end position="22"/>
    </location>
</feature>
<reference evidence="2 3" key="1">
    <citation type="submission" date="2017-03" db="EMBL/GenBank/DDBJ databases">
        <title>Draft genime sequence of the acidophilic sulfur-oxidizing bacterium Acidithiobacillus sp. SH, isolated from seawater.</title>
        <authorList>
            <person name="Sharmin S."/>
            <person name="Tokuhisa M."/>
            <person name="Kanao T."/>
            <person name="Kamimura K."/>
        </authorList>
    </citation>
    <scope>NUCLEOTIDE SEQUENCE [LARGE SCALE GENOMIC DNA]</scope>
    <source>
        <strain evidence="2 3">SH</strain>
    </source>
</reference>
<evidence type="ECO:0000313" key="3">
    <source>
        <dbReference type="Proteomes" id="UP000234329"/>
    </source>
</evidence>
<dbReference type="InterPro" id="IPR006597">
    <property type="entry name" value="Sel1-like"/>
</dbReference>
<keyword evidence="1" id="KW-0732">Signal</keyword>
<evidence type="ECO:0000313" key="2">
    <source>
        <dbReference type="EMBL" id="PKY11381.1"/>
    </source>
</evidence>
<feature type="chain" id="PRO_5014119629" description="Sel1 repeat family protein" evidence="1">
    <location>
        <begin position="23"/>
        <end position="133"/>
    </location>
</feature>
<accession>A0A2I1DND9</accession>
<dbReference type="InterPro" id="IPR011990">
    <property type="entry name" value="TPR-like_helical_dom_sf"/>
</dbReference>
<dbReference type="Pfam" id="PF08238">
    <property type="entry name" value="Sel1"/>
    <property type="match status" value="2"/>
</dbReference>
<name>A0A2I1DND9_9PROT</name>
<keyword evidence="3" id="KW-1185">Reference proteome</keyword>
<dbReference type="InParanoid" id="A0A2I1DND9"/>
<proteinExistence type="predicted"/>
<organism evidence="2 3">
    <name type="scientific">Acidithiobacillus marinus</name>
    <dbReference type="NCBI Taxonomy" id="187490"/>
    <lineage>
        <taxon>Bacteria</taxon>
        <taxon>Pseudomonadati</taxon>
        <taxon>Pseudomonadota</taxon>
        <taxon>Acidithiobacillia</taxon>
        <taxon>Acidithiobacillales</taxon>
        <taxon>Acidithiobacillaceae</taxon>
        <taxon>Acidithiobacillus</taxon>
    </lineage>
</organism>
<dbReference type="PANTHER" id="PTHR11102:SF160">
    <property type="entry name" value="ERAD-ASSOCIATED E3 UBIQUITIN-PROTEIN LIGASE COMPONENT HRD3"/>
    <property type="match status" value="1"/>
</dbReference>
<dbReference type="Proteomes" id="UP000234329">
    <property type="component" value="Unassembled WGS sequence"/>
</dbReference>
<dbReference type="AlphaFoldDB" id="A0A2I1DND9"/>